<evidence type="ECO:0000313" key="15">
    <source>
        <dbReference type="EMBL" id="RDY66570.1"/>
    </source>
</evidence>
<feature type="domain" description="Trimeric autotransporter adhesin YadA-like stalk" evidence="14">
    <location>
        <begin position="310"/>
        <end position="352"/>
    </location>
</feature>
<keyword evidence="5" id="KW-1134">Transmembrane beta strand</keyword>
<accession>A0A3D8VAW5</accession>
<dbReference type="InterPro" id="IPR008635">
    <property type="entry name" value="Coiled_stalk_dom"/>
</dbReference>
<dbReference type="GO" id="GO:0015031">
    <property type="term" value="P:protein transport"/>
    <property type="evidence" value="ECO:0007669"/>
    <property type="project" value="UniProtKB-KW"/>
</dbReference>
<evidence type="ECO:0000259" key="13">
    <source>
        <dbReference type="Pfam" id="PF05658"/>
    </source>
</evidence>
<evidence type="ECO:0000256" key="7">
    <source>
        <dbReference type="ARBA" id="ARBA00022729"/>
    </source>
</evidence>
<keyword evidence="8" id="KW-0653">Protein transport</keyword>
<dbReference type="GO" id="GO:0009986">
    <property type="term" value="C:cell surface"/>
    <property type="evidence" value="ECO:0007669"/>
    <property type="project" value="UniProtKB-SubCell"/>
</dbReference>
<evidence type="ECO:0000313" key="16">
    <source>
        <dbReference type="Proteomes" id="UP000256829"/>
    </source>
</evidence>
<keyword evidence="9" id="KW-0472">Membrane</keyword>
<evidence type="ECO:0000256" key="1">
    <source>
        <dbReference type="ARBA" id="ARBA00004241"/>
    </source>
</evidence>
<keyword evidence="16" id="KW-1185">Reference proteome</keyword>
<dbReference type="Gene3D" id="2.150.10.10">
    <property type="entry name" value="Serralysin-like metalloprotease, C-terminal"/>
    <property type="match status" value="3"/>
</dbReference>
<feature type="compositionally biased region" description="Low complexity" evidence="11">
    <location>
        <begin position="399"/>
        <end position="410"/>
    </location>
</feature>
<evidence type="ECO:0000256" key="10">
    <source>
        <dbReference type="ARBA" id="ARBA00023237"/>
    </source>
</evidence>
<name>A0A3D8VAW5_9GAMM</name>
<dbReference type="Pfam" id="PF05662">
    <property type="entry name" value="YadA_stalk"/>
    <property type="match status" value="3"/>
</dbReference>
<protein>
    <recommendedName>
        <fullName evidence="17">Adhesin</fullName>
    </recommendedName>
</protein>
<dbReference type="Gene3D" id="3.30.1300.30">
    <property type="entry name" value="GSPII I/J protein-like"/>
    <property type="match status" value="1"/>
</dbReference>
<evidence type="ECO:0000256" key="9">
    <source>
        <dbReference type="ARBA" id="ARBA00023136"/>
    </source>
</evidence>
<feature type="domain" description="Trimeric autotransporter adhesin YadA-like stalk" evidence="14">
    <location>
        <begin position="260"/>
        <end position="287"/>
    </location>
</feature>
<organism evidence="15 16">
    <name type="scientific">Lysobacter soli</name>
    <dbReference type="NCBI Taxonomy" id="453783"/>
    <lineage>
        <taxon>Bacteria</taxon>
        <taxon>Pseudomonadati</taxon>
        <taxon>Pseudomonadota</taxon>
        <taxon>Gammaproteobacteria</taxon>
        <taxon>Lysobacterales</taxon>
        <taxon>Lysobacteraceae</taxon>
        <taxon>Lysobacter</taxon>
    </lineage>
</organism>
<feature type="domain" description="Trimeric autotransporter adhesin YadA-like head" evidence="13">
    <location>
        <begin position="73"/>
        <end position="97"/>
    </location>
</feature>
<gene>
    <name evidence="15" type="ORF">DX912_12535</name>
</gene>
<reference evidence="15 16" key="1">
    <citation type="submission" date="2018-08" db="EMBL/GenBank/DDBJ databases">
        <title>Lysobacter soli KCTC 22011, whole genome shotgun sequence.</title>
        <authorList>
            <person name="Zhang X."/>
            <person name="Feng G."/>
            <person name="Zhu H."/>
        </authorList>
    </citation>
    <scope>NUCLEOTIDE SEQUENCE [LARGE SCALE GENOMIC DNA]</scope>
    <source>
        <strain evidence="15 16">KCTC 22011</strain>
    </source>
</reference>
<dbReference type="InterPro" id="IPR008640">
    <property type="entry name" value="Adhesin_Head_dom"/>
</dbReference>
<dbReference type="SUPFAM" id="SSF101967">
    <property type="entry name" value="Adhesin YadA, collagen-binding domain"/>
    <property type="match status" value="3"/>
</dbReference>
<dbReference type="Gene3D" id="4.10.80.270">
    <property type="match status" value="1"/>
</dbReference>
<comment type="similarity">
    <text evidence="3">Belongs to the autotransporter-2 (AT-2) (TC 1.B.40) family.</text>
</comment>
<evidence type="ECO:0008006" key="17">
    <source>
        <dbReference type="Google" id="ProtNLM"/>
    </source>
</evidence>
<dbReference type="GO" id="GO:0009279">
    <property type="term" value="C:cell outer membrane"/>
    <property type="evidence" value="ECO:0007669"/>
    <property type="project" value="UniProtKB-SubCell"/>
</dbReference>
<dbReference type="InterPro" id="IPR011049">
    <property type="entry name" value="Serralysin-like_metalloprot_C"/>
</dbReference>
<comment type="subcellular location">
    <subcellularLocation>
        <location evidence="2">Cell outer membrane</location>
    </subcellularLocation>
    <subcellularLocation>
        <location evidence="1">Cell surface</location>
    </subcellularLocation>
</comment>
<feature type="domain" description="Trimeric autotransporter adhesin YadA-like C-terminal membrane anchor" evidence="12">
    <location>
        <begin position="533"/>
        <end position="586"/>
    </location>
</feature>
<evidence type="ECO:0000256" key="11">
    <source>
        <dbReference type="SAM" id="MobiDB-lite"/>
    </source>
</evidence>
<dbReference type="AlphaFoldDB" id="A0A3D8VAW5"/>
<feature type="domain" description="Trimeric autotransporter adhesin YadA-like head" evidence="13">
    <location>
        <begin position="127"/>
        <end position="153"/>
    </location>
</feature>
<keyword evidence="6" id="KW-0812">Transmembrane</keyword>
<dbReference type="InterPro" id="IPR005594">
    <property type="entry name" value="YadA_C"/>
</dbReference>
<feature type="domain" description="Trimeric autotransporter adhesin YadA-like head" evidence="13">
    <location>
        <begin position="177"/>
        <end position="195"/>
    </location>
</feature>
<evidence type="ECO:0000256" key="5">
    <source>
        <dbReference type="ARBA" id="ARBA00022452"/>
    </source>
</evidence>
<evidence type="ECO:0000256" key="4">
    <source>
        <dbReference type="ARBA" id="ARBA00022448"/>
    </source>
</evidence>
<dbReference type="Proteomes" id="UP000256829">
    <property type="component" value="Unassembled WGS sequence"/>
</dbReference>
<dbReference type="InterPro" id="IPR045584">
    <property type="entry name" value="Pilin-like"/>
</dbReference>
<keyword evidence="7" id="KW-0732">Signal</keyword>
<evidence type="ECO:0000256" key="3">
    <source>
        <dbReference type="ARBA" id="ARBA00005848"/>
    </source>
</evidence>
<feature type="region of interest" description="Disordered" evidence="11">
    <location>
        <begin position="385"/>
        <end position="410"/>
    </location>
</feature>
<dbReference type="EMBL" id="QTJR01000008">
    <property type="protein sequence ID" value="RDY66570.1"/>
    <property type="molecule type" value="Genomic_DNA"/>
</dbReference>
<evidence type="ECO:0000256" key="8">
    <source>
        <dbReference type="ARBA" id="ARBA00022927"/>
    </source>
</evidence>
<dbReference type="SUPFAM" id="SSF54523">
    <property type="entry name" value="Pili subunits"/>
    <property type="match status" value="1"/>
</dbReference>
<evidence type="ECO:0000256" key="6">
    <source>
        <dbReference type="ARBA" id="ARBA00022692"/>
    </source>
</evidence>
<evidence type="ECO:0000256" key="2">
    <source>
        <dbReference type="ARBA" id="ARBA00004442"/>
    </source>
</evidence>
<dbReference type="Pfam" id="PF05658">
    <property type="entry name" value="YadA_head"/>
    <property type="match status" value="5"/>
</dbReference>
<feature type="domain" description="Trimeric autotransporter adhesin YadA-like stalk" evidence="14">
    <location>
        <begin position="445"/>
        <end position="484"/>
    </location>
</feature>
<keyword evidence="4" id="KW-0813">Transport</keyword>
<keyword evidence="10" id="KW-0998">Cell outer membrane</keyword>
<sequence length="586" mass="58086">MRARDFGDAAIRRRRLPRERAMIRLRTASPRPLRPAVKCLVLLAVCIGAWLPDRARAQEACSGPTGQTVIAVGTGAFVCGTGATAGADNAVALGTQAQALATLSLAAGFNTIANATGASALGLNTLASGASSVAVGHVAIANGDDSVAMGHDALAVANEGIAIGLRSRAAINAFAGVAIGRDALSEQESAIALGTTAQALGVGSLALGASTHVSQDGSVAIGLASMTSVGAQSGYAAFGLAAPQTSIGEVSIGNPSGSRKLTHVAAGSEDTDAVNVAQLRAVQVSAGDALLWDAGAGAFSANHLGAGPNRIVNLGDGLVAAGSTEAINGGQLYGGLSSVSSALVGDSSLVNGSVLQAPQFVLGGNVFNDVASALQFLDTQGGGGGGSDARFTAQDATPASATGSNSVAAGSNAQANANNSVALGANSVADRANTVSVGAAGAERQVANVADGSSGTDAVNVRQMQAQSVTTLNQANAYTDQRVSEIVAVPMQAIEDLRGQVEDEFRQTDRRINRHGAMNAAMIHMASSAANIQTTNRVSVGAGYSEGQEALAVGYQRQLKPNVSFSLGAAFSGSEQSAGAGIGIGW</sequence>
<feature type="domain" description="Trimeric autotransporter adhesin YadA-like head" evidence="13">
    <location>
        <begin position="199"/>
        <end position="222"/>
    </location>
</feature>
<comment type="caution">
    <text evidence="15">The sequence shown here is derived from an EMBL/GenBank/DDBJ whole genome shotgun (WGS) entry which is preliminary data.</text>
</comment>
<dbReference type="CDD" id="cd12820">
    <property type="entry name" value="LbR_YadA-like"/>
    <property type="match status" value="1"/>
</dbReference>
<dbReference type="Pfam" id="PF03895">
    <property type="entry name" value="YadA_anchor"/>
    <property type="match status" value="1"/>
</dbReference>
<proteinExistence type="inferred from homology"/>
<evidence type="ECO:0000259" key="14">
    <source>
        <dbReference type="Pfam" id="PF05662"/>
    </source>
</evidence>
<evidence type="ECO:0000259" key="12">
    <source>
        <dbReference type="Pfam" id="PF03895"/>
    </source>
</evidence>
<feature type="domain" description="Trimeric autotransporter adhesin YadA-like head" evidence="13">
    <location>
        <begin position="401"/>
        <end position="427"/>
    </location>
</feature>